<dbReference type="Proteomes" id="UP000241764">
    <property type="component" value="Unassembled WGS sequence"/>
</dbReference>
<comment type="caution">
    <text evidence="1">The sequence shown here is derived from an EMBL/GenBank/DDBJ whole genome shotgun (WGS) entry which is preliminary data.</text>
</comment>
<dbReference type="OrthoDB" id="10017448at2"/>
<evidence type="ECO:0000313" key="1">
    <source>
        <dbReference type="EMBL" id="PSH65311.1"/>
    </source>
</evidence>
<protein>
    <submittedName>
        <fullName evidence="1">Uncharacterized protein</fullName>
    </submittedName>
</protein>
<dbReference type="AlphaFoldDB" id="A0A2P7BFP1"/>
<accession>A0A2P7BFP1</accession>
<dbReference type="RefSeq" id="WP_106663726.1">
    <property type="nucleotide sequence ID" value="NZ_PGGM01000003.1"/>
</dbReference>
<sequence>MFVLLSEGRSWPGGYFQGRFNIQATNLRIANIESFLARGLLVDAGERQAVVSWGSDGPGIHPNAIGINYALVALNSPDLGPNVQKYLAHGVATGKIRPLIMGQLIGVKDIKVVAGEIYSTAIPNLARLRANQPSTVVIT</sequence>
<organism evidence="1 2">
    <name type="scientific">Phyllobacterium sophorae</name>
    <dbReference type="NCBI Taxonomy" id="1520277"/>
    <lineage>
        <taxon>Bacteria</taxon>
        <taxon>Pseudomonadati</taxon>
        <taxon>Pseudomonadota</taxon>
        <taxon>Alphaproteobacteria</taxon>
        <taxon>Hyphomicrobiales</taxon>
        <taxon>Phyllobacteriaceae</taxon>
        <taxon>Phyllobacterium</taxon>
    </lineage>
</organism>
<dbReference type="EMBL" id="PGGM01000003">
    <property type="protein sequence ID" value="PSH65311.1"/>
    <property type="molecule type" value="Genomic_DNA"/>
</dbReference>
<evidence type="ECO:0000313" key="2">
    <source>
        <dbReference type="Proteomes" id="UP000241764"/>
    </source>
</evidence>
<name>A0A2P7BFP1_9HYPH</name>
<keyword evidence="2" id="KW-1185">Reference proteome</keyword>
<reference evidence="2" key="1">
    <citation type="submission" date="2017-11" db="EMBL/GenBank/DDBJ databases">
        <authorList>
            <person name="Kuznetsova I."/>
            <person name="Sazanova A."/>
            <person name="Chirak E."/>
            <person name="Safronova V."/>
            <person name="Willems A."/>
        </authorList>
    </citation>
    <scope>NUCLEOTIDE SEQUENCE [LARGE SCALE GENOMIC DNA]</scope>
    <source>
        <strain evidence="2">CCBAU 03422</strain>
    </source>
</reference>
<proteinExistence type="predicted"/>
<gene>
    <name evidence="1" type="ORF">CU103_09930</name>
</gene>